<dbReference type="RefSeq" id="WP_229755396.1">
    <property type="nucleotide sequence ID" value="NZ_BMHT01000008.1"/>
</dbReference>
<keyword evidence="2" id="KW-1185">Reference proteome</keyword>
<name>A0ABQ1USA6_9BACT</name>
<sequence>MDKTPPKVSPAALIPSTPDAASLLIPSAAPAANVPAEASPEVPLSSSSSAVSKPEDRFDKILKGLTQKATAKQVVYRNVQAAFALLRQVTQTLVAELSRELGPVDPSVIIEYRPVNEMEFHIKFYGDLLMFVLHSNIVTLPNDYGPMSSDYVKADFRRRFFGHIMVYNFMADSIKYQRLDDQGYLVGLLLVDIENHYYLDGVQQLELPAQDIATDLVTAETMRLLVESAMIAAVNNDLLAQPIEDLEKITLKQKLENQQVCHPKKVGFSFARDQA</sequence>
<dbReference type="Proteomes" id="UP000632273">
    <property type="component" value="Unassembled WGS sequence"/>
</dbReference>
<evidence type="ECO:0000313" key="2">
    <source>
        <dbReference type="Proteomes" id="UP000632273"/>
    </source>
</evidence>
<protein>
    <recommendedName>
        <fullName evidence="3">GAF domain-containing protein</fullName>
    </recommendedName>
</protein>
<proteinExistence type="predicted"/>
<gene>
    <name evidence="1" type="ORF">GCM10011383_40690</name>
</gene>
<reference evidence="2" key="1">
    <citation type="journal article" date="2019" name="Int. J. Syst. Evol. Microbiol.">
        <title>The Global Catalogue of Microorganisms (GCM) 10K type strain sequencing project: providing services to taxonomists for standard genome sequencing and annotation.</title>
        <authorList>
            <consortium name="The Broad Institute Genomics Platform"/>
            <consortium name="The Broad Institute Genome Sequencing Center for Infectious Disease"/>
            <person name="Wu L."/>
            <person name="Ma J."/>
        </authorList>
    </citation>
    <scope>NUCLEOTIDE SEQUENCE [LARGE SCALE GENOMIC DNA]</scope>
    <source>
        <strain evidence="2">CGMCC 1.15197</strain>
    </source>
</reference>
<evidence type="ECO:0000313" key="1">
    <source>
        <dbReference type="EMBL" id="GGF24975.1"/>
    </source>
</evidence>
<accession>A0ABQ1USA6</accession>
<dbReference type="EMBL" id="BMHT01000008">
    <property type="protein sequence ID" value="GGF24975.1"/>
    <property type="molecule type" value="Genomic_DNA"/>
</dbReference>
<evidence type="ECO:0008006" key="3">
    <source>
        <dbReference type="Google" id="ProtNLM"/>
    </source>
</evidence>
<organism evidence="1 2">
    <name type="scientific">Hymenobacter cavernae</name>
    <dbReference type="NCBI Taxonomy" id="2044852"/>
    <lineage>
        <taxon>Bacteria</taxon>
        <taxon>Pseudomonadati</taxon>
        <taxon>Bacteroidota</taxon>
        <taxon>Cytophagia</taxon>
        <taxon>Cytophagales</taxon>
        <taxon>Hymenobacteraceae</taxon>
        <taxon>Hymenobacter</taxon>
    </lineage>
</organism>
<comment type="caution">
    <text evidence="1">The sequence shown here is derived from an EMBL/GenBank/DDBJ whole genome shotgun (WGS) entry which is preliminary data.</text>
</comment>